<evidence type="ECO:0000313" key="1">
    <source>
        <dbReference type="EMBL" id="KAK9239642.1"/>
    </source>
</evidence>
<name>A0ACC3T6U2_LIPKO</name>
<evidence type="ECO:0000313" key="2">
    <source>
        <dbReference type="Proteomes" id="UP001433508"/>
    </source>
</evidence>
<organism evidence="1 2">
    <name type="scientific">Lipomyces kononenkoae</name>
    <name type="common">Yeast</name>
    <dbReference type="NCBI Taxonomy" id="34357"/>
    <lineage>
        <taxon>Eukaryota</taxon>
        <taxon>Fungi</taxon>
        <taxon>Dikarya</taxon>
        <taxon>Ascomycota</taxon>
        <taxon>Saccharomycotina</taxon>
        <taxon>Lipomycetes</taxon>
        <taxon>Lipomycetales</taxon>
        <taxon>Lipomycetaceae</taxon>
        <taxon>Lipomyces</taxon>
    </lineage>
</organism>
<accession>A0ACC3T6U2</accession>
<protein>
    <submittedName>
        <fullName evidence="1">Uncharacterized protein</fullName>
    </submittedName>
</protein>
<proteinExistence type="predicted"/>
<dbReference type="EMBL" id="MU971344">
    <property type="protein sequence ID" value="KAK9239642.1"/>
    <property type="molecule type" value="Genomic_DNA"/>
</dbReference>
<gene>
    <name evidence="1" type="ORF">V1525DRAFT_12052</name>
</gene>
<sequence>MEQFATGTIRTSHAHYWQLFATDLQPRNYVQQYAIRNNSAVIEGRVKNKDNTIFLICKCNGKTRNTRNLPAVVGTQVSCRVDSFQ</sequence>
<reference evidence="2" key="1">
    <citation type="journal article" date="2024" name="Front. Bioeng. Biotechnol.">
        <title>Genome-scale model development and genomic sequencing of the oleaginous clade Lipomyces.</title>
        <authorList>
            <person name="Czajka J.J."/>
            <person name="Han Y."/>
            <person name="Kim J."/>
            <person name="Mondo S.J."/>
            <person name="Hofstad B.A."/>
            <person name="Robles A."/>
            <person name="Haridas S."/>
            <person name="Riley R."/>
            <person name="LaButti K."/>
            <person name="Pangilinan J."/>
            <person name="Andreopoulos W."/>
            <person name="Lipzen A."/>
            <person name="Yan J."/>
            <person name="Wang M."/>
            <person name="Ng V."/>
            <person name="Grigoriev I.V."/>
            <person name="Spatafora J.W."/>
            <person name="Magnuson J.K."/>
            <person name="Baker S.E."/>
            <person name="Pomraning K.R."/>
        </authorList>
    </citation>
    <scope>NUCLEOTIDE SEQUENCE [LARGE SCALE GENOMIC DNA]</scope>
    <source>
        <strain evidence="2">CBS 7786</strain>
    </source>
</reference>
<keyword evidence="2" id="KW-1185">Reference proteome</keyword>
<comment type="caution">
    <text evidence="1">The sequence shown here is derived from an EMBL/GenBank/DDBJ whole genome shotgun (WGS) entry which is preliminary data.</text>
</comment>
<dbReference type="Proteomes" id="UP001433508">
    <property type="component" value="Unassembled WGS sequence"/>
</dbReference>